<feature type="transmembrane region" description="Helical" evidence="2">
    <location>
        <begin position="490"/>
        <end position="507"/>
    </location>
</feature>
<accession>S7RJ01</accession>
<dbReference type="KEGG" id="gtr:GLOTRDRAFT_140291"/>
<keyword evidence="2" id="KW-0472">Membrane</keyword>
<feature type="compositionally biased region" description="Pro residues" evidence="1">
    <location>
        <begin position="373"/>
        <end position="388"/>
    </location>
</feature>
<evidence type="ECO:0000256" key="1">
    <source>
        <dbReference type="SAM" id="MobiDB-lite"/>
    </source>
</evidence>
<dbReference type="HOGENOM" id="CLU_035515_0_0_1"/>
<dbReference type="OMA" id="GMIEDWL"/>
<keyword evidence="4" id="KW-1185">Reference proteome</keyword>
<dbReference type="AlphaFoldDB" id="S7RJ01"/>
<dbReference type="RefSeq" id="XP_007868889.1">
    <property type="nucleotide sequence ID" value="XM_007870698.1"/>
</dbReference>
<feature type="compositionally biased region" description="Low complexity" evidence="1">
    <location>
        <begin position="389"/>
        <end position="404"/>
    </location>
</feature>
<gene>
    <name evidence="3" type="ORF">GLOTRDRAFT_140291</name>
</gene>
<feature type="compositionally biased region" description="Low complexity" evidence="1">
    <location>
        <begin position="441"/>
        <end position="464"/>
    </location>
</feature>
<dbReference type="OrthoDB" id="3981028at2759"/>
<dbReference type="STRING" id="670483.S7RJ01"/>
<evidence type="ECO:0000256" key="2">
    <source>
        <dbReference type="SAM" id="Phobius"/>
    </source>
</evidence>
<evidence type="ECO:0000313" key="3">
    <source>
        <dbReference type="EMBL" id="EPQ52594.1"/>
    </source>
</evidence>
<reference evidence="3 4" key="1">
    <citation type="journal article" date="2012" name="Science">
        <title>The Paleozoic origin of enzymatic lignin decomposition reconstructed from 31 fungal genomes.</title>
        <authorList>
            <person name="Floudas D."/>
            <person name="Binder M."/>
            <person name="Riley R."/>
            <person name="Barry K."/>
            <person name="Blanchette R.A."/>
            <person name="Henrissat B."/>
            <person name="Martinez A.T."/>
            <person name="Otillar R."/>
            <person name="Spatafora J.W."/>
            <person name="Yadav J.S."/>
            <person name="Aerts A."/>
            <person name="Benoit I."/>
            <person name="Boyd A."/>
            <person name="Carlson A."/>
            <person name="Copeland A."/>
            <person name="Coutinho P.M."/>
            <person name="de Vries R.P."/>
            <person name="Ferreira P."/>
            <person name="Findley K."/>
            <person name="Foster B."/>
            <person name="Gaskell J."/>
            <person name="Glotzer D."/>
            <person name="Gorecki P."/>
            <person name="Heitman J."/>
            <person name="Hesse C."/>
            <person name="Hori C."/>
            <person name="Igarashi K."/>
            <person name="Jurgens J.A."/>
            <person name="Kallen N."/>
            <person name="Kersten P."/>
            <person name="Kohler A."/>
            <person name="Kuees U."/>
            <person name="Kumar T.K.A."/>
            <person name="Kuo A."/>
            <person name="LaButti K."/>
            <person name="Larrondo L.F."/>
            <person name="Lindquist E."/>
            <person name="Ling A."/>
            <person name="Lombard V."/>
            <person name="Lucas S."/>
            <person name="Lundell T."/>
            <person name="Martin R."/>
            <person name="McLaughlin D.J."/>
            <person name="Morgenstern I."/>
            <person name="Morin E."/>
            <person name="Murat C."/>
            <person name="Nagy L.G."/>
            <person name="Nolan M."/>
            <person name="Ohm R.A."/>
            <person name="Patyshakuliyeva A."/>
            <person name="Rokas A."/>
            <person name="Ruiz-Duenas F.J."/>
            <person name="Sabat G."/>
            <person name="Salamov A."/>
            <person name="Samejima M."/>
            <person name="Schmutz J."/>
            <person name="Slot J.C."/>
            <person name="St John F."/>
            <person name="Stenlid J."/>
            <person name="Sun H."/>
            <person name="Sun S."/>
            <person name="Syed K."/>
            <person name="Tsang A."/>
            <person name="Wiebenga A."/>
            <person name="Young D."/>
            <person name="Pisabarro A."/>
            <person name="Eastwood D.C."/>
            <person name="Martin F."/>
            <person name="Cullen D."/>
            <person name="Grigoriev I.V."/>
            <person name="Hibbett D.S."/>
        </authorList>
    </citation>
    <scope>NUCLEOTIDE SEQUENCE [LARGE SCALE GENOMIC DNA]</scope>
    <source>
        <strain evidence="3 4">ATCC 11539</strain>
    </source>
</reference>
<proteinExistence type="predicted"/>
<feature type="region of interest" description="Disordered" evidence="1">
    <location>
        <begin position="355"/>
        <end position="464"/>
    </location>
</feature>
<evidence type="ECO:0000313" key="4">
    <source>
        <dbReference type="Proteomes" id="UP000030669"/>
    </source>
</evidence>
<dbReference type="GeneID" id="19304489"/>
<feature type="compositionally biased region" description="Polar residues" evidence="1">
    <location>
        <begin position="361"/>
        <end position="370"/>
    </location>
</feature>
<name>S7RJ01_GLOTA</name>
<sequence>MSFASDAVPSDCAVATTVLGSSASFNIPSGINTPLLSNAKMLSLPPTDLFYPNTINNMNNSDALVSVIPSPLPSADLSSIPASSDAFDFATAAVGTSDMASFAFEFNGVPLSSVPGTRRGMSLTTTTSILAPDSPASIPLRGGSPPSSSSSSSSAAATATLCALYPRAAKAFLQRDFARTHELITAAFEVLPPPAYRPFDELDAHRRKWDVLRITLETTLCAQPPPDADALPPALRSNLILSPHSLVAALHTRSLRLYTPTVPPQKPNPAFTPAQILVTLVLASLKLECPDIGRGMIEEWLARRGQVDQAQTEGEGGYERVVELYTLHVLPRLKEWDYAREFLRYESELPRERREHMMRTLQHQRTQAARQSLPPPAHLSPSRTPSPTPSASSSSSSSLSTTSTHTVVPRTRPGKITHLRSSTIGSPRRADSASLPPRSQTPGTPRPLSLLSSPSRRPVSLPTSSAAWPRTASEVLAFVREYVRHHSSRVTGFVVLVLVLPLASLLFKVRRSRGAAMGGTAEQVRKRLVHAPAGDGLIRGLWAELIRAVGDTVRMGGRGLV</sequence>
<protein>
    <submittedName>
        <fullName evidence="3">Uncharacterized protein</fullName>
    </submittedName>
</protein>
<dbReference type="Proteomes" id="UP000030669">
    <property type="component" value="Unassembled WGS sequence"/>
</dbReference>
<organism evidence="3 4">
    <name type="scientific">Gloeophyllum trabeum (strain ATCC 11539 / FP-39264 / Madison 617)</name>
    <name type="common">Brown rot fungus</name>
    <dbReference type="NCBI Taxonomy" id="670483"/>
    <lineage>
        <taxon>Eukaryota</taxon>
        <taxon>Fungi</taxon>
        <taxon>Dikarya</taxon>
        <taxon>Basidiomycota</taxon>
        <taxon>Agaricomycotina</taxon>
        <taxon>Agaricomycetes</taxon>
        <taxon>Gloeophyllales</taxon>
        <taxon>Gloeophyllaceae</taxon>
        <taxon>Gloeophyllum</taxon>
    </lineage>
</organism>
<dbReference type="EMBL" id="KB469307">
    <property type="protein sequence ID" value="EPQ52594.1"/>
    <property type="molecule type" value="Genomic_DNA"/>
</dbReference>
<keyword evidence="2" id="KW-1133">Transmembrane helix</keyword>
<keyword evidence="2" id="KW-0812">Transmembrane</keyword>
<dbReference type="eggNOG" id="ENOG502S0P1">
    <property type="taxonomic scope" value="Eukaryota"/>
</dbReference>
<feature type="region of interest" description="Disordered" evidence="1">
    <location>
        <begin position="129"/>
        <end position="152"/>
    </location>
</feature>